<gene>
    <name evidence="2" type="ORF">O181_024090</name>
</gene>
<evidence type="ECO:0000313" key="3">
    <source>
        <dbReference type="Proteomes" id="UP000765509"/>
    </source>
</evidence>
<dbReference type="OrthoDB" id="2496339at2759"/>
<evidence type="ECO:0000256" key="1">
    <source>
        <dbReference type="SAM" id="MobiDB-lite"/>
    </source>
</evidence>
<comment type="caution">
    <text evidence="2">The sequence shown here is derived from an EMBL/GenBank/DDBJ whole genome shotgun (WGS) entry which is preliminary data.</text>
</comment>
<evidence type="ECO:0000313" key="2">
    <source>
        <dbReference type="EMBL" id="MBW0484375.1"/>
    </source>
</evidence>
<proteinExistence type="predicted"/>
<name>A0A9Q3GZR5_9BASI</name>
<protein>
    <submittedName>
        <fullName evidence="2">Uncharacterized protein</fullName>
    </submittedName>
</protein>
<feature type="region of interest" description="Disordered" evidence="1">
    <location>
        <begin position="213"/>
        <end position="403"/>
    </location>
</feature>
<sequence>MQRRLEDEGLLKVTLGLEIAPKDQVDKEAMVAYQKKARLAFYRLIKSLDDRQIPDISNLDLKNDDPHELWKALKRRHMSEVLIEQIEIFRKLNSLKYITHGTELANQVYFIFEEMELAGFDMKDDVLMALCLSHLPREMADAVLTLPCCGNNKSFLSSREIMFKQLESLTLTTSYPSRAAGGGNKAYRKQESAYGAIEDWALGKSHASGYTIRNKQPWMGPPESTHYKKDFKAADEPGWSDGSPKKKKTQAFPVDGPNLESNSANQSDWRAHNKQMQNKPGSVDWNPNKKQSKYNSSVRGDVPTKKYPNLERPSGKISRDGLNKKQFKKPNSASDKNSSAAYHDPDPSNGSKSGWNLPSPKSPKPNGETGWSNNTGWLQDPEPMDSPTGWPAQLNELEASEIF</sequence>
<dbReference type="AlphaFoldDB" id="A0A9Q3GZR5"/>
<keyword evidence="3" id="KW-1185">Reference proteome</keyword>
<dbReference type="Pfam" id="PF14223">
    <property type="entry name" value="Retrotran_gag_2"/>
    <property type="match status" value="1"/>
</dbReference>
<feature type="compositionally biased region" description="Basic and acidic residues" evidence="1">
    <location>
        <begin position="225"/>
        <end position="235"/>
    </location>
</feature>
<dbReference type="Proteomes" id="UP000765509">
    <property type="component" value="Unassembled WGS sequence"/>
</dbReference>
<accession>A0A9Q3GZR5</accession>
<reference evidence="2" key="1">
    <citation type="submission" date="2021-03" db="EMBL/GenBank/DDBJ databases">
        <title>Draft genome sequence of rust myrtle Austropuccinia psidii MF-1, a brazilian biotype.</title>
        <authorList>
            <person name="Quecine M.C."/>
            <person name="Pachon D.M.R."/>
            <person name="Bonatelli M.L."/>
            <person name="Correr F.H."/>
            <person name="Franceschini L.M."/>
            <person name="Leite T.F."/>
            <person name="Margarido G.R.A."/>
            <person name="Almeida C.A."/>
            <person name="Ferrarezi J.A."/>
            <person name="Labate C.A."/>
        </authorList>
    </citation>
    <scope>NUCLEOTIDE SEQUENCE</scope>
    <source>
        <strain evidence="2">MF-1</strain>
    </source>
</reference>
<organism evidence="2 3">
    <name type="scientific">Austropuccinia psidii MF-1</name>
    <dbReference type="NCBI Taxonomy" id="1389203"/>
    <lineage>
        <taxon>Eukaryota</taxon>
        <taxon>Fungi</taxon>
        <taxon>Dikarya</taxon>
        <taxon>Basidiomycota</taxon>
        <taxon>Pucciniomycotina</taxon>
        <taxon>Pucciniomycetes</taxon>
        <taxon>Pucciniales</taxon>
        <taxon>Sphaerophragmiaceae</taxon>
        <taxon>Austropuccinia</taxon>
    </lineage>
</organism>
<feature type="compositionally biased region" description="Polar residues" evidence="1">
    <location>
        <begin position="329"/>
        <end position="340"/>
    </location>
</feature>
<feature type="compositionally biased region" description="Polar residues" evidence="1">
    <location>
        <begin position="259"/>
        <end position="280"/>
    </location>
</feature>
<dbReference type="EMBL" id="AVOT02007653">
    <property type="protein sequence ID" value="MBW0484375.1"/>
    <property type="molecule type" value="Genomic_DNA"/>
</dbReference>
<feature type="compositionally biased region" description="Basic and acidic residues" evidence="1">
    <location>
        <begin position="313"/>
        <end position="323"/>
    </location>
</feature>